<dbReference type="RefSeq" id="WP_028372799.1">
    <property type="nucleotide sequence ID" value="NZ_CAAAJD010000017.1"/>
</dbReference>
<protein>
    <submittedName>
        <fullName evidence="3">Lipase</fullName>
    </submittedName>
</protein>
<accession>A0A0W0VRF4</accession>
<evidence type="ECO:0000259" key="2">
    <source>
        <dbReference type="Pfam" id="PF12697"/>
    </source>
</evidence>
<dbReference type="Pfam" id="PF12697">
    <property type="entry name" value="Abhydrolase_6"/>
    <property type="match status" value="1"/>
</dbReference>
<organism evidence="3 4">
    <name type="scientific">Legionella lansingensis</name>
    <dbReference type="NCBI Taxonomy" id="45067"/>
    <lineage>
        <taxon>Bacteria</taxon>
        <taxon>Pseudomonadati</taxon>
        <taxon>Pseudomonadota</taxon>
        <taxon>Gammaproteobacteria</taxon>
        <taxon>Legionellales</taxon>
        <taxon>Legionellaceae</taxon>
        <taxon>Legionella</taxon>
    </lineage>
</organism>
<feature type="region of interest" description="Disordered" evidence="1">
    <location>
        <begin position="271"/>
        <end position="290"/>
    </location>
</feature>
<gene>
    <name evidence="3" type="ORF">Llan_1083</name>
</gene>
<dbReference type="STRING" id="45067.Llan_1083"/>
<dbReference type="InterPro" id="IPR000073">
    <property type="entry name" value="AB_hydrolase_1"/>
</dbReference>
<dbReference type="Gene3D" id="3.40.50.1820">
    <property type="entry name" value="alpha/beta hydrolase"/>
    <property type="match status" value="1"/>
</dbReference>
<dbReference type="SUPFAM" id="SSF53474">
    <property type="entry name" value="alpha/beta-Hydrolases"/>
    <property type="match status" value="1"/>
</dbReference>
<name>A0A0W0VRF4_9GAMM</name>
<evidence type="ECO:0000256" key="1">
    <source>
        <dbReference type="SAM" id="MobiDB-lite"/>
    </source>
</evidence>
<dbReference type="AlphaFoldDB" id="A0A0W0VRF4"/>
<comment type="caution">
    <text evidence="3">The sequence shown here is derived from an EMBL/GenBank/DDBJ whole genome shotgun (WGS) entry which is preliminary data.</text>
</comment>
<dbReference type="EMBL" id="LNYI01000022">
    <property type="protein sequence ID" value="KTD22732.1"/>
    <property type="molecule type" value="Genomic_DNA"/>
</dbReference>
<keyword evidence="4" id="KW-1185">Reference proteome</keyword>
<dbReference type="OrthoDB" id="9786110at2"/>
<dbReference type="Proteomes" id="UP000054869">
    <property type="component" value="Unassembled WGS sequence"/>
</dbReference>
<dbReference type="PATRIC" id="fig|45067.4.peg.1133"/>
<proteinExistence type="predicted"/>
<feature type="domain" description="AB hydrolase-1" evidence="2">
    <location>
        <begin position="40"/>
        <end position="249"/>
    </location>
</feature>
<evidence type="ECO:0000313" key="3">
    <source>
        <dbReference type="EMBL" id="KTD22732.1"/>
    </source>
</evidence>
<evidence type="ECO:0000313" key="4">
    <source>
        <dbReference type="Proteomes" id="UP000054869"/>
    </source>
</evidence>
<sequence length="290" mass="32779">MQIDDFRGMRRGIPVFTLNKEDTSILAPIDRRGRQREHALLLLHGFTSTPAVFRAMLPSFSFYDAIICPMLPGHGESIETFAKTKASAWFAVAEQSCERLLREYKHVDVLGLSLGGILACHLGNRFDLNYLYLLAPAFDLNLPLPELSNLLKLVKFLNWLGFREIRGLAGDLYTNLHCEIAYRKLPLSSIMELLTLIQQFPFALPKCPTDVFLGCHDKVVASLRVAERFADQPSVTIHWLSNSAHVIPLDGDTESIIGRMKRNLIYCSDHNHEDPRDPSHACQEPNLDKP</sequence>
<dbReference type="InterPro" id="IPR029058">
    <property type="entry name" value="AB_hydrolase_fold"/>
</dbReference>
<reference evidence="3 4" key="1">
    <citation type="submission" date="2015-11" db="EMBL/GenBank/DDBJ databases">
        <title>Genomic analysis of 38 Legionella species identifies large and diverse effector repertoires.</title>
        <authorList>
            <person name="Burstein D."/>
            <person name="Amaro F."/>
            <person name="Zusman T."/>
            <person name="Lifshitz Z."/>
            <person name="Cohen O."/>
            <person name="Gilbert J.A."/>
            <person name="Pupko T."/>
            <person name="Shuman H.A."/>
            <person name="Segal G."/>
        </authorList>
    </citation>
    <scope>NUCLEOTIDE SEQUENCE [LARGE SCALE GENOMIC DNA]</scope>
    <source>
        <strain evidence="3 4">ATCC 49751</strain>
    </source>
</reference>